<keyword evidence="3" id="KW-1185">Reference proteome</keyword>
<keyword evidence="1" id="KW-0472">Membrane</keyword>
<dbReference type="RefSeq" id="WP_126351691.1">
    <property type="nucleotide sequence ID" value="NZ_CP086380.1"/>
</dbReference>
<proteinExistence type="predicted"/>
<sequence>MEELLATPFWTRFNLYFVATWVVLTLYWLVRIAFEARRRQRPAVTLWAIPGLLLLGLAPLLEVPVLFGLGAALLLAAEWWPRSFAPATGRPQWVWGLILAVLGAGTLLISPVTFLSALVGTGLALGGLAWLLAGLLWPPPRQAQTWLPPSVMHKVHSPTFGTEVRWQAAHVPIPPELEVTLAQGHILLRNTASESLWLRGWTPAGRNAFRALNRTIDPGEDHRLIREIGQAGVRVWYSPPDSPEVRLLRADWTEHDQSRTLH</sequence>
<gene>
    <name evidence="2" type="ORF">EJ104_05130</name>
</gene>
<keyword evidence="1" id="KW-0812">Transmembrane</keyword>
<feature type="transmembrane region" description="Helical" evidence="1">
    <location>
        <begin position="65"/>
        <end position="81"/>
    </location>
</feature>
<reference evidence="2 3" key="1">
    <citation type="submission" date="2018-12" db="EMBL/GenBank/DDBJ databases">
        <title>Deinococcus radiophilus ATCC 27603 genome sequencing and assembly.</title>
        <authorList>
            <person name="Maclea K.S."/>
            <person name="Maynard C.R."/>
        </authorList>
    </citation>
    <scope>NUCLEOTIDE SEQUENCE [LARGE SCALE GENOMIC DNA]</scope>
    <source>
        <strain evidence="2 3">ATCC 27603</strain>
    </source>
</reference>
<name>A0A431VZM2_9DEIO</name>
<organism evidence="2 3">
    <name type="scientific">Deinococcus radiophilus</name>
    <dbReference type="NCBI Taxonomy" id="32062"/>
    <lineage>
        <taxon>Bacteria</taxon>
        <taxon>Thermotogati</taxon>
        <taxon>Deinococcota</taxon>
        <taxon>Deinococci</taxon>
        <taxon>Deinococcales</taxon>
        <taxon>Deinococcaceae</taxon>
        <taxon>Deinococcus</taxon>
    </lineage>
</organism>
<dbReference type="AlphaFoldDB" id="A0A431VZM2"/>
<comment type="caution">
    <text evidence="2">The sequence shown here is derived from an EMBL/GenBank/DDBJ whole genome shotgun (WGS) entry which is preliminary data.</text>
</comment>
<evidence type="ECO:0000313" key="2">
    <source>
        <dbReference type="EMBL" id="RTR28299.1"/>
    </source>
</evidence>
<keyword evidence="1" id="KW-1133">Transmembrane helix</keyword>
<evidence type="ECO:0000256" key="1">
    <source>
        <dbReference type="SAM" id="Phobius"/>
    </source>
</evidence>
<protein>
    <submittedName>
        <fullName evidence="2">Uncharacterized protein</fullName>
    </submittedName>
</protein>
<feature type="transmembrane region" description="Helical" evidence="1">
    <location>
        <begin position="93"/>
        <end position="112"/>
    </location>
</feature>
<dbReference type="EMBL" id="RXPE01000007">
    <property type="protein sequence ID" value="RTR28299.1"/>
    <property type="molecule type" value="Genomic_DNA"/>
</dbReference>
<feature type="transmembrane region" description="Helical" evidence="1">
    <location>
        <begin position="118"/>
        <end position="137"/>
    </location>
</feature>
<evidence type="ECO:0000313" key="3">
    <source>
        <dbReference type="Proteomes" id="UP000277766"/>
    </source>
</evidence>
<accession>A0A431VZM2</accession>
<dbReference type="OrthoDB" id="61841at2"/>
<dbReference type="Proteomes" id="UP000277766">
    <property type="component" value="Unassembled WGS sequence"/>
</dbReference>
<feature type="transmembrane region" description="Helical" evidence="1">
    <location>
        <begin position="13"/>
        <end position="30"/>
    </location>
</feature>